<accession>A0A024FSX0</accession>
<evidence type="ECO:0000313" key="2">
    <source>
        <dbReference type="Proteomes" id="UP000053237"/>
    </source>
</evidence>
<proteinExistence type="predicted"/>
<dbReference type="AlphaFoldDB" id="A0A024FSX0"/>
<dbReference type="EMBL" id="CAIX01000106">
    <property type="protein sequence ID" value="CCI10155.1"/>
    <property type="molecule type" value="Genomic_DNA"/>
</dbReference>
<evidence type="ECO:0000313" key="1">
    <source>
        <dbReference type="EMBL" id="CCI10155.1"/>
    </source>
</evidence>
<comment type="caution">
    <text evidence="1">The sequence shown here is derived from an EMBL/GenBank/DDBJ whole genome shotgun (WGS) entry which is preliminary data.</text>
</comment>
<gene>
    <name evidence="1" type="ORF">BN9_066510</name>
</gene>
<reference evidence="1 2" key="1">
    <citation type="submission" date="2012-05" db="EMBL/GenBank/DDBJ databases">
        <title>Recombination and specialization in a pathogen metapopulation.</title>
        <authorList>
            <person name="Gardiner A."/>
            <person name="Kemen E."/>
            <person name="Schultz-Larsen T."/>
            <person name="MacLean D."/>
            <person name="Van Oosterhout C."/>
            <person name="Jones J.D.G."/>
        </authorList>
    </citation>
    <scope>NUCLEOTIDE SEQUENCE [LARGE SCALE GENOMIC DNA]</scope>
    <source>
        <strain evidence="1 2">Ac Nc2</strain>
    </source>
</reference>
<dbReference type="Proteomes" id="UP000053237">
    <property type="component" value="Unassembled WGS sequence"/>
</dbReference>
<name>A0A024FSX0_9STRA</name>
<keyword evidence="2" id="KW-1185">Reference proteome</keyword>
<sequence>MEKWFNGRAYLLGGNNDLICGIRSIGAYNLRISKTVLRSRRKHSACKGAELSKDHSLYFPEVEGHCCGRLSIHLTERFRVKKMYAQSHVTRVRTVREDSVKSGQWRSHSLLFGSCEPTCWKCSSQSGRSLEAITNSILTKTQAFPPTVF</sequence>
<protein>
    <submittedName>
        <fullName evidence="1">Uncharacterized protein</fullName>
    </submittedName>
</protein>
<organism evidence="1 2">
    <name type="scientific">Albugo candida</name>
    <dbReference type="NCBI Taxonomy" id="65357"/>
    <lineage>
        <taxon>Eukaryota</taxon>
        <taxon>Sar</taxon>
        <taxon>Stramenopiles</taxon>
        <taxon>Oomycota</taxon>
        <taxon>Peronosporomycetes</taxon>
        <taxon>Albuginales</taxon>
        <taxon>Albuginaceae</taxon>
        <taxon>Albugo</taxon>
    </lineage>
</organism>
<dbReference type="InParanoid" id="A0A024FSX0"/>